<comment type="caution">
    <text evidence="8">The sequence shown here is derived from an EMBL/GenBank/DDBJ whole genome shotgun (WGS) entry which is preliminary data.</text>
</comment>
<protein>
    <submittedName>
        <fullName evidence="8">Petrobactin-binding protein YclQ</fullName>
    </submittedName>
</protein>
<organism evidence="8 9">
    <name type="scientific">Vibrio hippocampi</name>
    <dbReference type="NCBI Taxonomy" id="654686"/>
    <lineage>
        <taxon>Bacteria</taxon>
        <taxon>Pseudomonadati</taxon>
        <taxon>Pseudomonadota</taxon>
        <taxon>Gammaproteobacteria</taxon>
        <taxon>Vibrionales</taxon>
        <taxon>Vibrionaceae</taxon>
        <taxon>Vibrio</taxon>
    </lineage>
</organism>
<dbReference type="RefSeq" id="WP_237486435.1">
    <property type="nucleotide sequence ID" value="NZ_CAKLCM010000003.1"/>
</dbReference>
<sequence>MGTIKSLLIGLLFTASFFSHAKTVEHTLGTITLNGTPQRVVVLSHGALDFLDQIGVEPVGVIKQLIPEYLQSKYSDSAYRSLGSLKEPNFEEIYMAKPDLIIAEGRQAQLYQQLSEIAPTYMFQVDTKAYWQSTQHHWRVLAELFGQSQQVEDMIAKIQGQFEQINELTASNSLNAMSVMNSGNRISMFGTNSRFSLLYTDLGFSVRESAKVSSVARPHGNLISFEYIADAKPDVLFVLDRQQTIGAGNASSEQLFDNALVNSTPAAKNNRIVFLDGTAWYLTAGGYNATQIMINDVKKAF</sequence>
<name>A0ABN8DNL0_9VIBR</name>
<evidence type="ECO:0000259" key="7">
    <source>
        <dbReference type="PROSITE" id="PS50983"/>
    </source>
</evidence>
<evidence type="ECO:0000313" key="9">
    <source>
        <dbReference type="Proteomes" id="UP000838160"/>
    </source>
</evidence>
<proteinExistence type="inferred from homology"/>
<dbReference type="InterPro" id="IPR002491">
    <property type="entry name" value="ABC_transptr_periplasmic_BD"/>
</dbReference>
<feature type="domain" description="Fe/B12 periplasmic-binding" evidence="7">
    <location>
        <begin position="39"/>
        <end position="301"/>
    </location>
</feature>
<evidence type="ECO:0000256" key="5">
    <source>
        <dbReference type="ARBA" id="ARBA00022729"/>
    </source>
</evidence>
<comment type="subcellular location">
    <subcellularLocation>
        <location evidence="1">Cell envelope</location>
    </subcellularLocation>
</comment>
<evidence type="ECO:0000256" key="4">
    <source>
        <dbReference type="ARBA" id="ARBA00022496"/>
    </source>
</evidence>
<dbReference type="Proteomes" id="UP000838160">
    <property type="component" value="Unassembled WGS sequence"/>
</dbReference>
<keyword evidence="4" id="KW-0410">Iron transport</keyword>
<keyword evidence="3" id="KW-0813">Transport</keyword>
<reference evidence="8" key="1">
    <citation type="submission" date="2021-12" db="EMBL/GenBank/DDBJ databases">
        <authorList>
            <person name="Rodrigo-Torres L."/>
            <person name="Arahal R. D."/>
            <person name="Lucena T."/>
        </authorList>
    </citation>
    <scope>NUCLEOTIDE SEQUENCE</scope>
    <source>
        <strain evidence="8">CECT 8226</strain>
    </source>
</reference>
<dbReference type="InterPro" id="IPR051313">
    <property type="entry name" value="Bact_iron-sidero_bind"/>
</dbReference>
<dbReference type="InterPro" id="IPR033870">
    <property type="entry name" value="FatB"/>
</dbReference>
<dbReference type="PROSITE" id="PS50983">
    <property type="entry name" value="FE_B12_PBP"/>
    <property type="match status" value="1"/>
</dbReference>
<dbReference type="SUPFAM" id="SSF53807">
    <property type="entry name" value="Helical backbone' metal receptor"/>
    <property type="match status" value="1"/>
</dbReference>
<evidence type="ECO:0000256" key="2">
    <source>
        <dbReference type="ARBA" id="ARBA00008814"/>
    </source>
</evidence>
<accession>A0ABN8DNL0</accession>
<feature type="chain" id="PRO_5046140288" evidence="6">
    <location>
        <begin position="22"/>
        <end position="301"/>
    </location>
</feature>
<feature type="signal peptide" evidence="6">
    <location>
        <begin position="1"/>
        <end position="21"/>
    </location>
</feature>
<dbReference type="PANTHER" id="PTHR30532:SF28">
    <property type="entry name" value="PETROBACTIN-BINDING PROTEIN YCLQ"/>
    <property type="match status" value="1"/>
</dbReference>
<keyword evidence="5 6" id="KW-0732">Signal</keyword>
<comment type="similarity">
    <text evidence="2">Belongs to the bacterial solute-binding protein 8 family.</text>
</comment>
<evidence type="ECO:0000313" key="8">
    <source>
        <dbReference type="EMBL" id="CAH0529877.1"/>
    </source>
</evidence>
<keyword evidence="4" id="KW-0406">Ion transport</keyword>
<dbReference type="Pfam" id="PF01497">
    <property type="entry name" value="Peripla_BP_2"/>
    <property type="match status" value="1"/>
</dbReference>
<dbReference type="EMBL" id="CAKLCM010000003">
    <property type="protein sequence ID" value="CAH0529877.1"/>
    <property type="molecule type" value="Genomic_DNA"/>
</dbReference>
<dbReference type="PANTHER" id="PTHR30532">
    <property type="entry name" value="IRON III DICITRATE-BINDING PERIPLASMIC PROTEIN"/>
    <property type="match status" value="1"/>
</dbReference>
<evidence type="ECO:0000256" key="6">
    <source>
        <dbReference type="SAM" id="SignalP"/>
    </source>
</evidence>
<evidence type="ECO:0000256" key="1">
    <source>
        <dbReference type="ARBA" id="ARBA00004196"/>
    </source>
</evidence>
<dbReference type="CDD" id="cd01140">
    <property type="entry name" value="FatB"/>
    <property type="match status" value="1"/>
</dbReference>
<gene>
    <name evidence="8" type="primary">yclQ</name>
    <name evidence="8" type="ORF">VHP8226_03633</name>
</gene>
<keyword evidence="9" id="KW-1185">Reference proteome</keyword>
<evidence type="ECO:0000256" key="3">
    <source>
        <dbReference type="ARBA" id="ARBA00022448"/>
    </source>
</evidence>
<keyword evidence="4" id="KW-0408">Iron</keyword>
<dbReference type="Gene3D" id="3.40.50.1980">
    <property type="entry name" value="Nitrogenase molybdenum iron protein domain"/>
    <property type="match status" value="2"/>
</dbReference>